<keyword evidence="6 8" id="KW-0456">Lyase</keyword>
<keyword evidence="5" id="KW-0411">Iron-sulfur</keyword>
<dbReference type="RefSeq" id="WP_012870558.1">
    <property type="nucleotide sequence ID" value="NC_013523.1"/>
</dbReference>
<dbReference type="NCBIfam" id="TIGR00722">
    <property type="entry name" value="ttdA_fumA_fumB"/>
    <property type="match status" value="1"/>
</dbReference>
<dbReference type="GO" id="GO:0046872">
    <property type="term" value="F:metal ion binding"/>
    <property type="evidence" value="ECO:0007669"/>
    <property type="project" value="UniProtKB-KW"/>
</dbReference>
<dbReference type="eggNOG" id="COG1951">
    <property type="taxonomic scope" value="Bacteria"/>
</dbReference>
<keyword evidence="2" id="KW-0004">4Fe-4S</keyword>
<dbReference type="NCBIfam" id="NF004885">
    <property type="entry name" value="PRK06246.1"/>
    <property type="match status" value="1"/>
</dbReference>
<comment type="similarity">
    <text evidence="1">Belongs to the class-I fumarase family.</text>
</comment>
<evidence type="ECO:0000256" key="1">
    <source>
        <dbReference type="ARBA" id="ARBA00008876"/>
    </source>
</evidence>
<evidence type="ECO:0000256" key="6">
    <source>
        <dbReference type="ARBA" id="ARBA00023239"/>
    </source>
</evidence>
<accession>D1C5J3</accession>
<evidence type="ECO:0000256" key="3">
    <source>
        <dbReference type="ARBA" id="ARBA00022723"/>
    </source>
</evidence>
<keyword evidence="9" id="KW-1185">Reference proteome</keyword>
<dbReference type="OrthoDB" id="9798978at2"/>
<dbReference type="AlphaFoldDB" id="D1C5J3"/>
<dbReference type="PANTHER" id="PTHR30389">
    <property type="entry name" value="FUMARATE HYDRATASE-RELATED"/>
    <property type="match status" value="1"/>
</dbReference>
<reference evidence="9" key="1">
    <citation type="submission" date="2009-11" db="EMBL/GenBank/DDBJ databases">
        <title>The complete chromosome 1 of Sphaerobacter thermophilus DSM 20745.</title>
        <authorList>
            <person name="Lucas S."/>
            <person name="Copeland A."/>
            <person name="Lapidus A."/>
            <person name="Glavina del Rio T."/>
            <person name="Dalin E."/>
            <person name="Tice H."/>
            <person name="Bruce D."/>
            <person name="Goodwin L."/>
            <person name="Pitluck S."/>
            <person name="Kyrpides N."/>
            <person name="Mavromatis K."/>
            <person name="Ivanova N."/>
            <person name="Mikhailova N."/>
            <person name="LaButti K.M."/>
            <person name="Clum A."/>
            <person name="Sun H.I."/>
            <person name="Brettin T."/>
            <person name="Detter J.C."/>
            <person name="Han C."/>
            <person name="Larimer F."/>
            <person name="Land M."/>
            <person name="Hauser L."/>
            <person name="Markowitz V."/>
            <person name="Cheng J.F."/>
            <person name="Hugenholtz P."/>
            <person name="Woyke T."/>
            <person name="Wu D."/>
            <person name="Steenblock K."/>
            <person name="Schneider S."/>
            <person name="Pukall R."/>
            <person name="Goeker M."/>
            <person name="Klenk H.P."/>
            <person name="Eisen J.A."/>
        </authorList>
    </citation>
    <scope>NUCLEOTIDE SEQUENCE [LARGE SCALE GENOMIC DNA]</scope>
    <source>
        <strain evidence="9">ATCC 49802 / DSM 20745 / S 6022</strain>
    </source>
</reference>
<dbReference type="KEGG" id="sti:Sthe_0070"/>
<sequence>MREIHVDRIAEAVREACLEANYVAGEDVRRAFTVARKREVSPLGQQVLEQILENMAIAEADRVPMCQDTGTVVVFAEVGQDVHLVGGGFEEAINRGVHEAYHVGYLRKSMVERPFTARRNTRDNTPAIIHTRLVPGDRVRLAILAKGGGAENMSRLAMLTPAHGREGIVRFVLETVQLAGPNACPPVVVGVGIGATFDRVATLAKQALLREIGSENLDPEEAELEAELLAAINRLGIGPHGFGGRITALAVHVVSAPCHIASLPVAVNLQCGPAARHREVEI</sequence>
<dbReference type="PANTHER" id="PTHR30389:SF17">
    <property type="entry name" value="L(+)-TARTRATE DEHYDRATASE SUBUNIT ALPHA-RELATED"/>
    <property type="match status" value="1"/>
</dbReference>
<keyword evidence="4" id="KW-0408">Iron</keyword>
<name>D1C5J3_SPHTD</name>
<dbReference type="STRING" id="479434.Sthe_0070"/>
<feature type="domain" description="Fe-S hydro-lyase tartrate dehydratase alpha-type catalytic" evidence="7">
    <location>
        <begin position="11"/>
        <end position="280"/>
    </location>
</feature>
<evidence type="ECO:0000259" key="7">
    <source>
        <dbReference type="Pfam" id="PF05681"/>
    </source>
</evidence>
<dbReference type="EMBL" id="CP001823">
    <property type="protein sequence ID" value="ACZ37509.1"/>
    <property type="molecule type" value="Genomic_DNA"/>
</dbReference>
<evidence type="ECO:0000256" key="2">
    <source>
        <dbReference type="ARBA" id="ARBA00022485"/>
    </source>
</evidence>
<evidence type="ECO:0000313" key="9">
    <source>
        <dbReference type="Proteomes" id="UP000002027"/>
    </source>
</evidence>
<dbReference type="HOGENOM" id="CLU_041245_0_0_0"/>
<dbReference type="EC" id="4.2.1.2" evidence="8"/>
<gene>
    <name evidence="8" type="ordered locus">Sthe_0070</name>
</gene>
<dbReference type="GO" id="GO:0004333">
    <property type="term" value="F:fumarate hydratase activity"/>
    <property type="evidence" value="ECO:0007669"/>
    <property type="project" value="UniProtKB-EC"/>
</dbReference>
<evidence type="ECO:0000256" key="4">
    <source>
        <dbReference type="ARBA" id="ARBA00023004"/>
    </source>
</evidence>
<proteinExistence type="inferred from homology"/>
<dbReference type="Proteomes" id="UP000002027">
    <property type="component" value="Chromosome 1"/>
</dbReference>
<keyword evidence="3" id="KW-0479">Metal-binding</keyword>
<dbReference type="GO" id="GO:0051539">
    <property type="term" value="F:4 iron, 4 sulfur cluster binding"/>
    <property type="evidence" value="ECO:0007669"/>
    <property type="project" value="UniProtKB-KW"/>
</dbReference>
<organism evidence="8 9">
    <name type="scientific">Sphaerobacter thermophilus (strain ATCC 49802 / DSM 20745 / KCCM 41009 / NCIMB 13125 / S 6022)</name>
    <dbReference type="NCBI Taxonomy" id="479434"/>
    <lineage>
        <taxon>Bacteria</taxon>
        <taxon>Pseudomonadati</taxon>
        <taxon>Thermomicrobiota</taxon>
        <taxon>Thermomicrobia</taxon>
        <taxon>Sphaerobacterales</taxon>
        <taxon>Sphaerobacterineae</taxon>
        <taxon>Sphaerobacteraceae</taxon>
        <taxon>Sphaerobacter</taxon>
    </lineage>
</organism>
<dbReference type="InParanoid" id="D1C5J3"/>
<dbReference type="InterPro" id="IPR051208">
    <property type="entry name" value="Class-I_Fumarase/Tartrate_DH"/>
</dbReference>
<reference evidence="8 9" key="2">
    <citation type="journal article" date="2010" name="Stand. Genomic Sci.">
        <title>Complete genome sequence of Desulfohalobium retbaense type strain (HR(100)).</title>
        <authorList>
            <person name="Spring S."/>
            <person name="Nolan M."/>
            <person name="Lapidus A."/>
            <person name="Glavina Del Rio T."/>
            <person name="Copeland A."/>
            <person name="Tice H."/>
            <person name="Cheng J.F."/>
            <person name="Lucas S."/>
            <person name="Land M."/>
            <person name="Chen F."/>
            <person name="Bruce D."/>
            <person name="Goodwin L."/>
            <person name="Pitluck S."/>
            <person name="Ivanova N."/>
            <person name="Mavromatis K."/>
            <person name="Mikhailova N."/>
            <person name="Pati A."/>
            <person name="Chen A."/>
            <person name="Palaniappan K."/>
            <person name="Hauser L."/>
            <person name="Chang Y.J."/>
            <person name="Jeffries C.D."/>
            <person name="Munk C."/>
            <person name="Kiss H."/>
            <person name="Chain P."/>
            <person name="Han C."/>
            <person name="Brettin T."/>
            <person name="Detter J.C."/>
            <person name="Schuler E."/>
            <person name="Goker M."/>
            <person name="Rohde M."/>
            <person name="Bristow J."/>
            <person name="Eisen J.A."/>
            <person name="Markowitz V."/>
            <person name="Hugenholtz P."/>
            <person name="Kyrpides N.C."/>
            <person name="Klenk H.P."/>
        </authorList>
    </citation>
    <scope>NUCLEOTIDE SEQUENCE [LARGE SCALE GENOMIC DNA]</scope>
    <source>
        <strain evidence="9">ATCC 49802 / DSM 20745 / S 6022</strain>
    </source>
</reference>
<evidence type="ECO:0000313" key="8">
    <source>
        <dbReference type="EMBL" id="ACZ37509.1"/>
    </source>
</evidence>
<evidence type="ECO:0000256" key="5">
    <source>
        <dbReference type="ARBA" id="ARBA00023014"/>
    </source>
</evidence>
<protein>
    <submittedName>
        <fullName evidence="8">Hydro-lyase, Fe-S type, tartrate/fumarate subfamily, alpha subunit</fullName>
        <ecNumber evidence="8">4.2.1.2</ecNumber>
    </submittedName>
</protein>
<dbReference type="Pfam" id="PF05681">
    <property type="entry name" value="Fumerase"/>
    <property type="match status" value="1"/>
</dbReference>
<dbReference type="InterPro" id="IPR004646">
    <property type="entry name" value="Fe-S_hydro-lyase_TtdA-typ_cat"/>
</dbReference>